<keyword evidence="2" id="KW-1185">Reference proteome</keyword>
<dbReference type="EMBL" id="CM055097">
    <property type="protein sequence ID" value="KAJ7552694.1"/>
    <property type="molecule type" value="Genomic_DNA"/>
</dbReference>
<comment type="caution">
    <text evidence="1">The sequence shown here is derived from an EMBL/GenBank/DDBJ whole genome shotgun (WGS) entry which is preliminary data.</text>
</comment>
<evidence type="ECO:0000313" key="1">
    <source>
        <dbReference type="EMBL" id="KAJ7552694.1"/>
    </source>
</evidence>
<sequence length="74" mass="8347">MAGVGFPSPQHPTSTHNGDDDDENVKQLQECAHVYQCLQDCLIKTDRNWKACQSDRSQSFKSVPRTQVQAIEDI</sequence>
<evidence type="ECO:0000313" key="2">
    <source>
        <dbReference type="Proteomes" id="UP001162992"/>
    </source>
</evidence>
<gene>
    <name evidence="1" type="ORF">O6H91_06G065200</name>
</gene>
<dbReference type="Proteomes" id="UP001162992">
    <property type="component" value="Chromosome 6"/>
</dbReference>
<organism evidence="1 2">
    <name type="scientific">Diphasiastrum complanatum</name>
    <name type="common">Issler's clubmoss</name>
    <name type="synonym">Lycopodium complanatum</name>
    <dbReference type="NCBI Taxonomy" id="34168"/>
    <lineage>
        <taxon>Eukaryota</taxon>
        <taxon>Viridiplantae</taxon>
        <taxon>Streptophyta</taxon>
        <taxon>Embryophyta</taxon>
        <taxon>Tracheophyta</taxon>
        <taxon>Lycopodiopsida</taxon>
        <taxon>Lycopodiales</taxon>
        <taxon>Lycopodiaceae</taxon>
        <taxon>Lycopodioideae</taxon>
        <taxon>Diphasiastrum</taxon>
    </lineage>
</organism>
<proteinExistence type="predicted"/>
<reference evidence="2" key="1">
    <citation type="journal article" date="2024" name="Proc. Natl. Acad. Sci. U.S.A.">
        <title>Extraordinary preservation of gene collinearity over three hundred million years revealed in homosporous lycophytes.</title>
        <authorList>
            <person name="Li C."/>
            <person name="Wickell D."/>
            <person name="Kuo L.Y."/>
            <person name="Chen X."/>
            <person name="Nie B."/>
            <person name="Liao X."/>
            <person name="Peng D."/>
            <person name="Ji J."/>
            <person name="Jenkins J."/>
            <person name="Williams M."/>
            <person name="Shu S."/>
            <person name="Plott C."/>
            <person name="Barry K."/>
            <person name="Rajasekar S."/>
            <person name="Grimwood J."/>
            <person name="Han X."/>
            <person name="Sun S."/>
            <person name="Hou Z."/>
            <person name="He W."/>
            <person name="Dai G."/>
            <person name="Sun C."/>
            <person name="Schmutz J."/>
            <person name="Leebens-Mack J.H."/>
            <person name="Li F.W."/>
            <person name="Wang L."/>
        </authorList>
    </citation>
    <scope>NUCLEOTIDE SEQUENCE [LARGE SCALE GENOMIC DNA]</scope>
    <source>
        <strain evidence="2">cv. PW_Plant_1</strain>
    </source>
</reference>
<accession>A0ACC2DEK9</accession>
<protein>
    <submittedName>
        <fullName evidence="1">Uncharacterized protein</fullName>
    </submittedName>
</protein>
<name>A0ACC2DEK9_DIPCM</name>